<dbReference type="InterPro" id="IPR002328">
    <property type="entry name" value="ADH_Zn_CS"/>
</dbReference>
<comment type="similarity">
    <text evidence="4">Belongs to the zinc-containing alcohol dehydrogenase family.</text>
</comment>
<dbReference type="PANTHER" id="PTHR43401:SF2">
    <property type="entry name" value="L-THREONINE 3-DEHYDROGENASE"/>
    <property type="match status" value="1"/>
</dbReference>
<dbReference type="Pfam" id="PF08240">
    <property type="entry name" value="ADH_N"/>
    <property type="match status" value="1"/>
</dbReference>
<dbReference type="OrthoDB" id="3941538at2759"/>
<keyword evidence="3" id="KW-0560">Oxidoreductase</keyword>
<evidence type="ECO:0000256" key="3">
    <source>
        <dbReference type="ARBA" id="ARBA00023002"/>
    </source>
</evidence>
<evidence type="ECO:0000313" key="8">
    <source>
        <dbReference type="Proteomes" id="UP000559256"/>
    </source>
</evidence>
<evidence type="ECO:0000259" key="6">
    <source>
        <dbReference type="Pfam" id="PF08240"/>
    </source>
</evidence>
<evidence type="ECO:0000259" key="5">
    <source>
        <dbReference type="Pfam" id="PF00107"/>
    </source>
</evidence>
<sequence length="342" mass="37248">MQAISCTGANTFELTSLPLPDVEDDEVLLKVLACGICGSDKLLLEGAFFHLPHMKAPIVPGHEIVGKIAKTGKDVPVVFREGVRVVIDPILACGQCFYCRQGHRNHCEHLGSLGLTRSGGYSDFVIASSKNVYKISDDISDEEATLIEPLSNAVHVLEQLELKSGAEVLVLGAGPSGLLISQLCKVNGASRVVLASNKGMKMDMAKNIDAAHEYLELERNGSDADRDLQWKAFREANPYGFDAVVECTGDMATTNKAINFVRRKGTLCLYGVYVNGQFQFPPYQLVRMEIKLVGAFGQTGAFPRAIEYMESGKINVKGMVRLLLSSLPTYNSLMIPIPLTNH</sequence>
<reference evidence="7 8" key="1">
    <citation type="journal article" date="2020" name="ISME J.">
        <title>Uncovering the hidden diversity of litter-decomposition mechanisms in mushroom-forming fungi.</title>
        <authorList>
            <person name="Floudas D."/>
            <person name="Bentzer J."/>
            <person name="Ahren D."/>
            <person name="Johansson T."/>
            <person name="Persson P."/>
            <person name="Tunlid A."/>
        </authorList>
    </citation>
    <scope>NUCLEOTIDE SEQUENCE [LARGE SCALE GENOMIC DNA]</scope>
    <source>
        <strain evidence="7 8">CBS 291.85</strain>
    </source>
</reference>
<proteinExistence type="inferred from homology"/>
<name>A0A8H5D337_9AGAR</name>
<dbReference type="InterPro" id="IPR013149">
    <property type="entry name" value="ADH-like_C"/>
</dbReference>
<gene>
    <name evidence="7" type="ORF">D9758_009186</name>
</gene>
<accession>A0A8H5D337</accession>
<dbReference type="GO" id="GO:0008270">
    <property type="term" value="F:zinc ion binding"/>
    <property type="evidence" value="ECO:0007669"/>
    <property type="project" value="InterPro"/>
</dbReference>
<protein>
    <submittedName>
        <fullName evidence="7">Uncharacterized protein</fullName>
    </submittedName>
</protein>
<dbReference type="InterPro" id="IPR011032">
    <property type="entry name" value="GroES-like_sf"/>
</dbReference>
<evidence type="ECO:0000313" key="7">
    <source>
        <dbReference type="EMBL" id="KAF5352209.1"/>
    </source>
</evidence>
<comment type="caution">
    <text evidence="7">The sequence shown here is derived from an EMBL/GenBank/DDBJ whole genome shotgun (WGS) entry which is preliminary data.</text>
</comment>
<dbReference type="InterPro" id="IPR050129">
    <property type="entry name" value="Zn_alcohol_dh"/>
</dbReference>
<comment type="cofactor">
    <cofactor evidence="4">
        <name>Zn(2+)</name>
        <dbReference type="ChEBI" id="CHEBI:29105"/>
    </cofactor>
</comment>
<dbReference type="AlphaFoldDB" id="A0A8H5D337"/>
<organism evidence="7 8">
    <name type="scientific">Tetrapyrgos nigripes</name>
    <dbReference type="NCBI Taxonomy" id="182062"/>
    <lineage>
        <taxon>Eukaryota</taxon>
        <taxon>Fungi</taxon>
        <taxon>Dikarya</taxon>
        <taxon>Basidiomycota</taxon>
        <taxon>Agaricomycotina</taxon>
        <taxon>Agaricomycetes</taxon>
        <taxon>Agaricomycetidae</taxon>
        <taxon>Agaricales</taxon>
        <taxon>Marasmiineae</taxon>
        <taxon>Marasmiaceae</taxon>
        <taxon>Tetrapyrgos</taxon>
    </lineage>
</organism>
<dbReference type="GO" id="GO:0016491">
    <property type="term" value="F:oxidoreductase activity"/>
    <property type="evidence" value="ECO:0007669"/>
    <property type="project" value="UniProtKB-KW"/>
</dbReference>
<dbReference type="Pfam" id="PF00107">
    <property type="entry name" value="ADH_zinc_N"/>
    <property type="match status" value="1"/>
</dbReference>
<dbReference type="PROSITE" id="PS00059">
    <property type="entry name" value="ADH_ZINC"/>
    <property type="match status" value="1"/>
</dbReference>
<feature type="domain" description="Alcohol dehydrogenase-like C-terminal" evidence="5">
    <location>
        <begin position="177"/>
        <end position="310"/>
    </location>
</feature>
<dbReference type="Proteomes" id="UP000559256">
    <property type="component" value="Unassembled WGS sequence"/>
</dbReference>
<feature type="domain" description="Alcohol dehydrogenase-like N-terminal" evidence="6">
    <location>
        <begin position="24"/>
        <end position="137"/>
    </location>
</feature>
<dbReference type="SUPFAM" id="SSF51735">
    <property type="entry name" value="NAD(P)-binding Rossmann-fold domains"/>
    <property type="match status" value="1"/>
</dbReference>
<dbReference type="Gene3D" id="3.40.50.720">
    <property type="entry name" value="NAD(P)-binding Rossmann-like Domain"/>
    <property type="match status" value="1"/>
</dbReference>
<dbReference type="PANTHER" id="PTHR43401">
    <property type="entry name" value="L-THREONINE 3-DEHYDROGENASE"/>
    <property type="match status" value="1"/>
</dbReference>
<dbReference type="InterPro" id="IPR036291">
    <property type="entry name" value="NAD(P)-bd_dom_sf"/>
</dbReference>
<evidence type="ECO:0000256" key="1">
    <source>
        <dbReference type="ARBA" id="ARBA00022723"/>
    </source>
</evidence>
<keyword evidence="2 4" id="KW-0862">Zinc</keyword>
<dbReference type="SUPFAM" id="SSF50129">
    <property type="entry name" value="GroES-like"/>
    <property type="match status" value="1"/>
</dbReference>
<keyword evidence="1 4" id="KW-0479">Metal-binding</keyword>
<dbReference type="Gene3D" id="3.90.180.10">
    <property type="entry name" value="Medium-chain alcohol dehydrogenases, catalytic domain"/>
    <property type="match status" value="1"/>
</dbReference>
<evidence type="ECO:0000256" key="2">
    <source>
        <dbReference type="ARBA" id="ARBA00022833"/>
    </source>
</evidence>
<dbReference type="InterPro" id="IPR013154">
    <property type="entry name" value="ADH-like_N"/>
</dbReference>
<evidence type="ECO:0000256" key="4">
    <source>
        <dbReference type="RuleBase" id="RU361277"/>
    </source>
</evidence>
<dbReference type="EMBL" id="JAACJM010000067">
    <property type="protein sequence ID" value="KAF5352209.1"/>
    <property type="molecule type" value="Genomic_DNA"/>
</dbReference>
<keyword evidence="8" id="KW-1185">Reference proteome</keyword>